<dbReference type="SMART" id="SM01140">
    <property type="entry name" value="Drf_GBD"/>
    <property type="match status" value="1"/>
</dbReference>
<dbReference type="PANTHER" id="PTHR45857:SF4">
    <property type="entry name" value="FORMIN-LIKE PROTEIN"/>
    <property type="match status" value="1"/>
</dbReference>
<dbReference type="Gene3D" id="1.25.10.10">
    <property type="entry name" value="Leucine-rich Repeat Variant"/>
    <property type="match status" value="1"/>
</dbReference>
<name>A7S8A3_NEMVE</name>
<evidence type="ECO:0000313" key="3">
    <source>
        <dbReference type="EMBL" id="EDO40028.1"/>
    </source>
</evidence>
<dbReference type="AlphaFoldDB" id="A7S8A3"/>
<dbReference type="PhylomeDB" id="A7S8A3"/>
<dbReference type="HOGENOM" id="CLU_1919543_0_0_1"/>
<dbReference type="EMBL" id="DS469597">
    <property type="protein sequence ID" value="EDO40028.1"/>
    <property type="molecule type" value="Genomic_DNA"/>
</dbReference>
<dbReference type="Proteomes" id="UP000001593">
    <property type="component" value="Unassembled WGS sequence"/>
</dbReference>
<dbReference type="PANTHER" id="PTHR45857">
    <property type="entry name" value="FORMIN-LIKE PROTEIN"/>
    <property type="match status" value="1"/>
</dbReference>
<feature type="domain" description="Formin GTPase-binding" evidence="2">
    <location>
        <begin position="1"/>
        <end position="123"/>
    </location>
</feature>
<reference evidence="3 4" key="1">
    <citation type="journal article" date="2007" name="Science">
        <title>Sea anemone genome reveals ancestral eumetazoan gene repertoire and genomic organization.</title>
        <authorList>
            <person name="Putnam N.H."/>
            <person name="Srivastava M."/>
            <person name="Hellsten U."/>
            <person name="Dirks B."/>
            <person name="Chapman J."/>
            <person name="Salamov A."/>
            <person name="Terry A."/>
            <person name="Shapiro H."/>
            <person name="Lindquist E."/>
            <person name="Kapitonov V.V."/>
            <person name="Jurka J."/>
            <person name="Genikhovich G."/>
            <person name="Grigoriev I.V."/>
            <person name="Lucas S.M."/>
            <person name="Steele R.E."/>
            <person name="Finnerty J.R."/>
            <person name="Technau U."/>
            <person name="Martindale M.Q."/>
            <person name="Rokhsar D.S."/>
        </authorList>
    </citation>
    <scope>NUCLEOTIDE SEQUENCE [LARGE SCALE GENOMIC DNA]</scope>
    <source>
        <strain evidence="4">CH2 X CH6</strain>
    </source>
</reference>
<dbReference type="InterPro" id="IPR011989">
    <property type="entry name" value="ARM-like"/>
</dbReference>
<dbReference type="GO" id="GO:0003779">
    <property type="term" value="F:actin binding"/>
    <property type="evidence" value="ECO:0007669"/>
    <property type="project" value="InterPro"/>
</dbReference>
<dbReference type="GO" id="GO:0022604">
    <property type="term" value="P:regulation of cell morphogenesis"/>
    <property type="evidence" value="ECO:0007669"/>
    <property type="project" value="InterPro"/>
</dbReference>
<dbReference type="InterPro" id="IPR043592">
    <property type="entry name" value="FMNL_animal"/>
</dbReference>
<keyword evidence="4" id="KW-1185">Reference proteome</keyword>
<protein>
    <recommendedName>
        <fullName evidence="2">Formin GTPase-binding domain-containing protein</fullName>
    </recommendedName>
</protein>
<feature type="region of interest" description="Disordered" evidence="1">
    <location>
        <begin position="46"/>
        <end position="73"/>
    </location>
</feature>
<dbReference type="GO" id="GO:0031267">
    <property type="term" value="F:small GTPase binding"/>
    <property type="evidence" value="ECO:0007669"/>
    <property type="project" value="InterPro"/>
</dbReference>
<evidence type="ECO:0000256" key="1">
    <source>
        <dbReference type="SAM" id="MobiDB-lite"/>
    </source>
</evidence>
<sequence length="132" mass="15070">MVLRSLEIDLRTHPNTTWLREFIDDPYRGHMALVEFLQFLHLNPPSNDSSDDIGDTDKSKVSKKTGSQKSVKPDVLARSHIDEHLCLQSLRVLMKNKHLSFKDAKGKLHCVENMLKLLGFVAVFMSLLKLSI</sequence>
<accession>A7S8A3</accession>
<dbReference type="GO" id="GO:0030036">
    <property type="term" value="P:actin cytoskeleton organization"/>
    <property type="evidence" value="ECO:0007669"/>
    <property type="project" value="InterPro"/>
</dbReference>
<dbReference type="InterPro" id="IPR010473">
    <property type="entry name" value="GTPase-bd"/>
</dbReference>
<dbReference type="SUPFAM" id="SSF48371">
    <property type="entry name" value="ARM repeat"/>
    <property type="match status" value="1"/>
</dbReference>
<organism evidence="3 4">
    <name type="scientific">Nematostella vectensis</name>
    <name type="common">Starlet sea anemone</name>
    <dbReference type="NCBI Taxonomy" id="45351"/>
    <lineage>
        <taxon>Eukaryota</taxon>
        <taxon>Metazoa</taxon>
        <taxon>Cnidaria</taxon>
        <taxon>Anthozoa</taxon>
        <taxon>Hexacorallia</taxon>
        <taxon>Actiniaria</taxon>
        <taxon>Edwardsiidae</taxon>
        <taxon>Nematostella</taxon>
    </lineage>
</organism>
<dbReference type="STRING" id="45351.A7S8A3"/>
<gene>
    <name evidence="3" type="ORF">NEMVEDRAFT_v1g208333</name>
</gene>
<proteinExistence type="predicted"/>
<evidence type="ECO:0000259" key="2">
    <source>
        <dbReference type="SMART" id="SM01140"/>
    </source>
</evidence>
<evidence type="ECO:0000313" key="4">
    <source>
        <dbReference type="Proteomes" id="UP000001593"/>
    </source>
</evidence>
<dbReference type="InParanoid" id="A7S8A3"/>
<dbReference type="InterPro" id="IPR016024">
    <property type="entry name" value="ARM-type_fold"/>
</dbReference>